<sequence>MSSLVLRTEKKREFSFKFFSNNTLTTLPCRTRLAQTFEFSTPRDSELIIWEAERKKHHRTYCEHSVIVSEWDASH</sequence>
<gene>
    <name evidence="1" type="ORF">GCK32_022635</name>
</gene>
<accession>A0AAN8IUF3</accession>
<reference evidence="1 2" key="1">
    <citation type="submission" date="2019-10" db="EMBL/GenBank/DDBJ databases">
        <title>Assembly and Annotation for the nematode Trichostrongylus colubriformis.</title>
        <authorList>
            <person name="Martin J."/>
        </authorList>
    </citation>
    <scope>NUCLEOTIDE SEQUENCE [LARGE SCALE GENOMIC DNA]</scope>
    <source>
        <strain evidence="1">G859</strain>
        <tissue evidence="1">Whole worm</tissue>
    </source>
</reference>
<dbReference type="AlphaFoldDB" id="A0AAN8IUF3"/>
<proteinExistence type="predicted"/>
<protein>
    <submittedName>
        <fullName evidence="1">Uncharacterized protein</fullName>
    </submittedName>
</protein>
<name>A0AAN8IUF3_TRICO</name>
<evidence type="ECO:0000313" key="1">
    <source>
        <dbReference type="EMBL" id="KAK5981962.1"/>
    </source>
</evidence>
<keyword evidence="2" id="KW-1185">Reference proteome</keyword>
<dbReference type="EMBL" id="WIXE01005696">
    <property type="protein sequence ID" value="KAK5981962.1"/>
    <property type="molecule type" value="Genomic_DNA"/>
</dbReference>
<evidence type="ECO:0000313" key="2">
    <source>
        <dbReference type="Proteomes" id="UP001331761"/>
    </source>
</evidence>
<dbReference type="Proteomes" id="UP001331761">
    <property type="component" value="Unassembled WGS sequence"/>
</dbReference>
<organism evidence="1 2">
    <name type="scientific">Trichostrongylus colubriformis</name>
    <name type="common">Black scour worm</name>
    <dbReference type="NCBI Taxonomy" id="6319"/>
    <lineage>
        <taxon>Eukaryota</taxon>
        <taxon>Metazoa</taxon>
        <taxon>Ecdysozoa</taxon>
        <taxon>Nematoda</taxon>
        <taxon>Chromadorea</taxon>
        <taxon>Rhabditida</taxon>
        <taxon>Rhabditina</taxon>
        <taxon>Rhabditomorpha</taxon>
        <taxon>Strongyloidea</taxon>
        <taxon>Trichostrongylidae</taxon>
        <taxon>Trichostrongylus</taxon>
    </lineage>
</organism>
<comment type="caution">
    <text evidence="1">The sequence shown here is derived from an EMBL/GenBank/DDBJ whole genome shotgun (WGS) entry which is preliminary data.</text>
</comment>